<dbReference type="InterPro" id="IPR008979">
    <property type="entry name" value="Galactose-bd-like_sf"/>
</dbReference>
<keyword evidence="2" id="KW-1133">Transmembrane helix</keyword>
<dbReference type="InterPro" id="IPR011009">
    <property type="entry name" value="Kinase-like_dom_sf"/>
</dbReference>
<dbReference type="HOGENOM" id="CLU_021353_1_0_11"/>
<dbReference type="Gene3D" id="2.60.120.260">
    <property type="entry name" value="Galactose-binding domain-like"/>
    <property type="match status" value="1"/>
</dbReference>
<keyword evidence="4" id="KW-1185">Reference proteome</keyword>
<evidence type="ECO:0008006" key="5">
    <source>
        <dbReference type="Google" id="ProtNLM"/>
    </source>
</evidence>
<evidence type="ECO:0000256" key="2">
    <source>
        <dbReference type="SAM" id="Phobius"/>
    </source>
</evidence>
<protein>
    <recommendedName>
        <fullName evidence="5">Protein kinase family protein</fullName>
    </recommendedName>
</protein>
<dbReference type="Proteomes" id="UP000004705">
    <property type="component" value="Chromosome"/>
</dbReference>
<evidence type="ECO:0000313" key="3">
    <source>
        <dbReference type="EMBL" id="EHY89647.1"/>
    </source>
</evidence>
<feature type="region of interest" description="Disordered" evidence="1">
    <location>
        <begin position="332"/>
        <end position="398"/>
    </location>
</feature>
<name>H8GAZ1_9PSEU</name>
<dbReference type="CDD" id="cd13973">
    <property type="entry name" value="PK_MviN-like"/>
    <property type="match status" value="1"/>
</dbReference>
<dbReference type="Gene3D" id="3.30.200.20">
    <property type="entry name" value="Phosphorylase Kinase, domain 1"/>
    <property type="match status" value="1"/>
</dbReference>
<proteinExistence type="predicted"/>
<organism evidence="3 4">
    <name type="scientific">Saccharomonospora azurea NA-128</name>
    <dbReference type="NCBI Taxonomy" id="882081"/>
    <lineage>
        <taxon>Bacteria</taxon>
        <taxon>Bacillati</taxon>
        <taxon>Actinomycetota</taxon>
        <taxon>Actinomycetes</taxon>
        <taxon>Pseudonocardiales</taxon>
        <taxon>Pseudonocardiaceae</taxon>
        <taxon>Saccharomonospora</taxon>
    </lineage>
</organism>
<dbReference type="Gene3D" id="1.10.510.10">
    <property type="entry name" value="Transferase(Phosphotransferase) domain 1"/>
    <property type="match status" value="1"/>
</dbReference>
<dbReference type="SUPFAM" id="SSF49785">
    <property type="entry name" value="Galactose-binding domain-like"/>
    <property type="match status" value="1"/>
</dbReference>
<dbReference type="SUPFAM" id="SSF56112">
    <property type="entry name" value="Protein kinase-like (PK-like)"/>
    <property type="match status" value="1"/>
</dbReference>
<keyword evidence="2" id="KW-0812">Transmembrane</keyword>
<evidence type="ECO:0000313" key="4">
    <source>
        <dbReference type="Proteomes" id="UP000004705"/>
    </source>
</evidence>
<dbReference type="RefSeq" id="WP_005442513.1">
    <property type="nucleotide sequence ID" value="NZ_CM001466.1"/>
</dbReference>
<sequence>MGIRTHGGSLAPGGVVGDGRYRLLAQFGIDERVGAHLWRARDGQLRRDVALTILVGDPADVEAARQGRRTLERAAHAAKFTHPSVARVLDVLTLGNGISSSEGLLGIVVSEWTKGTDLVDLVHEKRIAPSTAARMVQALAEPVERAHQSGLVLGIDHPQRLRVTPDGRLRLAFPAPPPATTLRDDVKALGAVLYLLLTGRWALPGGPPALPAAPRDPQGQPVPPHVLEPRVPQEMSALAVRTISDGGQGGIRTSAAILRVLDKVASAEERTRKEPEAVEPDGTVWTTKKPVKDAARRRKLALGVSALVIAAVAALAWVGMMAISFFRDDPPSGPPVNLAEQSATQKPGQDGDGDQGDGGDQGGSLGSPVKPSEVAVFNPEGEGDGVADAPKAVDGDESTAWETDEYRQQFPLFKTGVGLLASFDDSLELGAVRIVSDTPGTEVEIRVADSAQPELEQTTTVASTRLENGTTEVTLDEPASGQYVLIWIKTLAGEAPELQSRLAEVAFLPVN</sequence>
<reference evidence="3 4" key="1">
    <citation type="journal article" date="2012" name="Stand. Genomic Sci.">
        <title>Genome sequence of the soil bacterium Saccharomonospora azurea type strain (NA-128(T)).</title>
        <authorList>
            <person name="Klenk H.P."/>
            <person name="Held B."/>
            <person name="Lucas S."/>
            <person name="Lapidus A."/>
            <person name="Copeland A."/>
            <person name="Hammon N."/>
            <person name="Pitluck S."/>
            <person name="Goodwin L.A."/>
            <person name="Han C."/>
            <person name="Tapia R."/>
            <person name="Brambilla E.M."/>
            <person name="Potter G."/>
            <person name="Land M."/>
            <person name="Ivanova N."/>
            <person name="Rohde M."/>
            <person name="Goker M."/>
            <person name="Detter J.C."/>
            <person name="Kyrpides N.C."/>
            <person name="Woyke T."/>
        </authorList>
    </citation>
    <scope>NUCLEOTIDE SEQUENCE [LARGE SCALE GENOMIC DNA]</scope>
    <source>
        <strain evidence="3 4">NA-128</strain>
    </source>
</reference>
<dbReference type="OrthoDB" id="9786339at2"/>
<keyword evidence="2" id="KW-0472">Membrane</keyword>
<dbReference type="AlphaFoldDB" id="H8GAZ1"/>
<feature type="transmembrane region" description="Helical" evidence="2">
    <location>
        <begin position="300"/>
        <end position="326"/>
    </location>
</feature>
<gene>
    <name evidence="3" type="ORF">SacazDRAFT_02755</name>
</gene>
<dbReference type="EMBL" id="CM001466">
    <property type="protein sequence ID" value="EHY89647.1"/>
    <property type="molecule type" value="Genomic_DNA"/>
</dbReference>
<evidence type="ECO:0000256" key="1">
    <source>
        <dbReference type="SAM" id="MobiDB-lite"/>
    </source>
</evidence>
<accession>H8GAZ1</accession>